<dbReference type="InterPro" id="IPR002934">
    <property type="entry name" value="Polymerase_NTP_transf_dom"/>
</dbReference>
<keyword evidence="10" id="KW-1185">Reference proteome</keyword>
<gene>
    <name evidence="8 9" type="primary">glnD</name>
    <name evidence="9" type="ORF">CEP48_03910</name>
</gene>
<evidence type="ECO:0000256" key="3">
    <source>
        <dbReference type="ARBA" id="ARBA00022737"/>
    </source>
</evidence>
<dbReference type="AlphaFoldDB" id="A0A8D4LN86"/>
<comment type="catalytic activity">
    <reaction evidence="8">
        <text>[protein-PII]-L-tyrosine + UTP = [protein-PII]-uridylyl-L-tyrosine + diphosphate</text>
        <dbReference type="Rhea" id="RHEA:13673"/>
        <dbReference type="Rhea" id="RHEA-COMP:12147"/>
        <dbReference type="Rhea" id="RHEA-COMP:12148"/>
        <dbReference type="ChEBI" id="CHEBI:33019"/>
        <dbReference type="ChEBI" id="CHEBI:46398"/>
        <dbReference type="ChEBI" id="CHEBI:46858"/>
        <dbReference type="ChEBI" id="CHEBI:90602"/>
        <dbReference type="EC" id="2.7.7.59"/>
    </reaction>
</comment>
<dbReference type="SUPFAM" id="SSF55021">
    <property type="entry name" value="ACT-like"/>
    <property type="match status" value="2"/>
</dbReference>
<evidence type="ECO:0000256" key="4">
    <source>
        <dbReference type="ARBA" id="ARBA00022801"/>
    </source>
</evidence>
<dbReference type="EC" id="2.7.7.59" evidence="8"/>
<comment type="cofactor">
    <cofactor evidence="8">
        <name>Mg(2+)</name>
        <dbReference type="ChEBI" id="CHEBI:18420"/>
    </cofactor>
</comment>
<comment type="similarity">
    <text evidence="8">Belongs to the GlnD family.</text>
</comment>
<accession>A0A8D4LN86</accession>
<evidence type="ECO:0000256" key="7">
    <source>
        <dbReference type="ARBA" id="ARBA00047968"/>
    </source>
</evidence>
<evidence type="ECO:0000313" key="10">
    <source>
        <dbReference type="Proteomes" id="UP000955338"/>
    </source>
</evidence>
<evidence type="ECO:0000256" key="2">
    <source>
        <dbReference type="ARBA" id="ARBA00022695"/>
    </source>
</evidence>
<dbReference type="InterPro" id="IPR043519">
    <property type="entry name" value="NT_sf"/>
</dbReference>
<dbReference type="PROSITE" id="PS51831">
    <property type="entry name" value="HD"/>
    <property type="match status" value="1"/>
</dbReference>
<dbReference type="Pfam" id="PF01909">
    <property type="entry name" value="NTP_transf_2"/>
    <property type="match status" value="1"/>
</dbReference>
<dbReference type="CDD" id="cd04900">
    <property type="entry name" value="ACT_UUR-like_1"/>
    <property type="match status" value="1"/>
</dbReference>
<dbReference type="CDD" id="cd05401">
    <property type="entry name" value="NT_GlnE_GlnD_like"/>
    <property type="match status" value="1"/>
</dbReference>
<keyword evidence="6 8" id="KW-0511">Multifunctional enzyme</keyword>
<comment type="function">
    <text evidence="8">Modifies, by uridylylation and deuridylylation, the PII regulatory proteins (GlnB and homologs), in response to the nitrogen status of the cell that GlnD senses through the glutamine level. Under low glutamine levels, catalyzes the conversion of the PII proteins and UTP to PII-UMP and PPi, while under higher glutamine levels, GlnD hydrolyzes PII-UMP to PII and UMP (deuridylylation). Thus, controls uridylylation state and activity of the PII proteins, and plays an important role in the regulation of nitrogen metabolism.</text>
</comment>
<dbReference type="GO" id="GO:0008893">
    <property type="term" value="F:guanosine-3',5'-bis(diphosphate) 3'-diphosphatase activity"/>
    <property type="evidence" value="ECO:0007669"/>
    <property type="project" value="UniProtKB-EC"/>
</dbReference>
<evidence type="ECO:0000256" key="5">
    <source>
        <dbReference type="ARBA" id="ARBA00022842"/>
    </source>
</evidence>
<dbReference type="InterPro" id="IPR045865">
    <property type="entry name" value="ACT-like_dom_sf"/>
</dbReference>
<dbReference type="Pfam" id="PF01966">
    <property type="entry name" value="HD"/>
    <property type="match status" value="1"/>
</dbReference>
<dbReference type="Proteomes" id="UP000955338">
    <property type="component" value="Chromosome"/>
</dbReference>
<dbReference type="CDD" id="cd04899">
    <property type="entry name" value="ACT_ACR-UUR-like_2"/>
    <property type="match status" value="1"/>
</dbReference>
<dbReference type="InterPro" id="IPR002912">
    <property type="entry name" value="ACT_dom"/>
</dbReference>
<sequence>MKQKTSIFLADHPLSVQQVKQIFQNLKQTELAEFQTTDIYQLLARRTQYYDHLLNHLWYQFNLNESSASLIVVGGYGRQEMFPLSDIDFLILCEQEPDPKLQKKIENFVHFLWDCHFEIGCSVRTIAQCVSEGKTDITIATNLLEARFLNGNLTLFDTLVQTVRQDDFWDKTAFVQAKLAEKEQRYQRYHNTAYNLEPDLKYSPGGLRDLHLFSWIALRCFNLQNFAQLLSAKIIYPEEYQALERCQRFLFRIRFALHLLLKRYDNRLLFDRQLAISELLGYTTVTTEQNRAVELMMKEYFRHTQAVIQLSEVLILYYQEHFLTQHNHEIPQNIDQHFELINEGISIKQKDLFEKKPEIILDLFSHLITFPNAYIHSSTLRALRLALLKQQQFLVDIPLAREKFIALFSKPNVITRAIVPMHRYGVLEAYLPQWKNIVGLMQFDLFHEYSVDEHTIRLLLKLEKFVEAENAEIHPLCHRVYPSLPNKNLLLLAALFHDIAKGQGGNHSENGAIAVYDFALLHGFSEGEAKLMAWLVLDHLLMSTIAQRRDIHDPMVVQRFASMVRTQQRLDYLVCLTVADICATNAKLWNSWKRSLITTLYKYTTQQLAQGINIPLDNRVYVLQHRLKALEILQTKLADGEIKVSDVNALWQDCPDDYFLRNTPKQLAWHAQALCQTIERSSDQKEVLLEQTQFHILVSNHFSRGATEIFIHCQDQPNLFNKVVKTLDAKNFLIHNAQIITNRLGVVFDSFIVTEASGVPATKERRQQIMLTLKAVLTGKQAVPKQSSRCDLRLRHFDVPLQIRFLQTERNDQTELELITLDKPGLLASISDIFSQQKLNLVNAQITTNGEKVEDFFILTDQYGQALDRTQIRQLQLKLEMVLGNRYEIS</sequence>
<reference evidence="9" key="1">
    <citation type="submission" date="2017-06" db="EMBL/GenBank/DDBJ databases">
        <title>Genome sequencing of pathogenic and non-pathogenic strains within Bisgaard taxon 40.</title>
        <authorList>
            <person name="Ladner J.T."/>
            <person name="Lovett S.P."/>
            <person name="Koroleva G."/>
            <person name="Lorch J.M."/>
        </authorList>
    </citation>
    <scope>NUCLEOTIDE SEQUENCE</scope>
    <source>
        <strain evidence="9">27576-1-I1</strain>
    </source>
</reference>
<dbReference type="SUPFAM" id="SSF81593">
    <property type="entry name" value="Nucleotidyltransferase substrate binding subunit/domain"/>
    <property type="match status" value="1"/>
</dbReference>
<dbReference type="Pfam" id="PF08335">
    <property type="entry name" value="GlnD_UR_UTase"/>
    <property type="match status" value="1"/>
</dbReference>
<dbReference type="GO" id="GO:0008773">
    <property type="term" value="F:[protein-PII] uridylyltransferase activity"/>
    <property type="evidence" value="ECO:0007669"/>
    <property type="project" value="UniProtKB-UniRule"/>
</dbReference>
<dbReference type="PROSITE" id="PS51671">
    <property type="entry name" value="ACT"/>
    <property type="match status" value="2"/>
</dbReference>
<dbReference type="RefSeq" id="WP_261920851.1">
    <property type="nucleotide sequence ID" value="NZ_CP022011.1"/>
</dbReference>
<dbReference type="SUPFAM" id="SSF109604">
    <property type="entry name" value="HD-domain/PDEase-like"/>
    <property type="match status" value="1"/>
</dbReference>
<dbReference type="NCBIfam" id="TIGR01693">
    <property type="entry name" value="UTase_glnD"/>
    <property type="match status" value="1"/>
</dbReference>
<evidence type="ECO:0000256" key="6">
    <source>
        <dbReference type="ARBA" id="ARBA00023268"/>
    </source>
</evidence>
<keyword evidence="1 8" id="KW-0808">Transferase</keyword>
<dbReference type="PANTHER" id="PTHR47320:SF1">
    <property type="entry name" value="BIFUNCTIONAL URIDYLYLTRANSFERASE_URIDYLYL-REMOVING ENZYME"/>
    <property type="match status" value="1"/>
</dbReference>
<comment type="caution">
    <text evidence="8">Lacks conserved residue(s) required for the propagation of feature annotation.</text>
</comment>
<dbReference type="SUPFAM" id="SSF81301">
    <property type="entry name" value="Nucleotidyltransferase"/>
    <property type="match status" value="1"/>
</dbReference>
<comment type="catalytic activity">
    <reaction evidence="8">
        <text>[protein-PII]-uridylyl-L-tyrosine + H2O = [protein-PII]-L-tyrosine + UMP + H(+)</text>
        <dbReference type="Rhea" id="RHEA:48600"/>
        <dbReference type="Rhea" id="RHEA-COMP:12147"/>
        <dbReference type="Rhea" id="RHEA-COMP:12148"/>
        <dbReference type="ChEBI" id="CHEBI:15377"/>
        <dbReference type="ChEBI" id="CHEBI:15378"/>
        <dbReference type="ChEBI" id="CHEBI:46858"/>
        <dbReference type="ChEBI" id="CHEBI:57865"/>
        <dbReference type="ChEBI" id="CHEBI:90602"/>
    </reaction>
</comment>
<dbReference type="SMART" id="SM00471">
    <property type="entry name" value="HDc"/>
    <property type="match status" value="1"/>
</dbReference>
<organism evidence="9 10">
    <name type="scientific">Mergibacter septicus</name>
    <dbReference type="NCBI Taxonomy" id="221402"/>
    <lineage>
        <taxon>Bacteria</taxon>
        <taxon>Pseudomonadati</taxon>
        <taxon>Pseudomonadota</taxon>
        <taxon>Gammaproteobacteria</taxon>
        <taxon>Pasteurellales</taxon>
        <taxon>Pasteurellaceae</taxon>
        <taxon>Mergibacter</taxon>
    </lineage>
</organism>
<dbReference type="HAMAP" id="MF_00277">
    <property type="entry name" value="PII_uridylyl_transf"/>
    <property type="match status" value="1"/>
</dbReference>
<dbReference type="PIRSF" id="PIRSF006288">
    <property type="entry name" value="PII_uridyltransf"/>
    <property type="match status" value="1"/>
</dbReference>
<dbReference type="GO" id="GO:0006808">
    <property type="term" value="P:regulation of nitrogen utilization"/>
    <property type="evidence" value="ECO:0007669"/>
    <property type="project" value="UniProtKB-UniRule"/>
</dbReference>
<name>A0A8D4LN86_9PAST</name>
<keyword evidence="2 8" id="KW-0548">Nucleotidyltransferase</keyword>
<dbReference type="PANTHER" id="PTHR47320">
    <property type="entry name" value="BIFUNCTIONAL URIDYLYLTRANSFERASE/URIDYLYL-REMOVING ENZYME"/>
    <property type="match status" value="1"/>
</dbReference>
<keyword evidence="4 8" id="KW-0378">Hydrolase</keyword>
<dbReference type="InterPro" id="IPR013546">
    <property type="entry name" value="PII_UdlTrfase/GS_AdlTrfase"/>
</dbReference>
<dbReference type="EMBL" id="CP022011">
    <property type="protein sequence ID" value="QDJ14617.1"/>
    <property type="molecule type" value="Genomic_DNA"/>
</dbReference>
<dbReference type="Gene3D" id="1.10.3210.10">
    <property type="entry name" value="Hypothetical protein af1432"/>
    <property type="match status" value="1"/>
</dbReference>
<evidence type="ECO:0000313" key="9">
    <source>
        <dbReference type="EMBL" id="QDJ14617.1"/>
    </source>
</evidence>
<feature type="region of interest" description="Uridylyltransferase" evidence="8">
    <location>
        <begin position="1"/>
        <end position="333"/>
    </location>
</feature>
<comment type="activity regulation">
    <text evidence="8">Uridylyltransferase (UTase) activity is inhibited by glutamine, while glutamine activates uridylyl-removing (UR) activity.</text>
</comment>
<keyword evidence="5 8" id="KW-0460">Magnesium</keyword>
<dbReference type="InterPro" id="IPR010043">
    <property type="entry name" value="UTase/UR"/>
</dbReference>
<dbReference type="InterPro" id="IPR003607">
    <property type="entry name" value="HD/PDEase_dom"/>
</dbReference>
<keyword evidence="3" id="KW-0677">Repeat</keyword>
<comment type="domain">
    <text evidence="8">Has four distinct domains: an N-terminal nucleotidyltransferase (NT) domain responsible for UTase activity, a central HD domain that encodes UR activity, and two C-terminal ACT domains that seem to have a role in glutamine sensing.</text>
</comment>
<proteinExistence type="inferred from homology"/>
<dbReference type="NCBIfam" id="NF002487">
    <property type="entry name" value="PRK01759.1"/>
    <property type="match status" value="1"/>
</dbReference>
<dbReference type="InterPro" id="IPR006674">
    <property type="entry name" value="HD_domain"/>
</dbReference>
<evidence type="ECO:0000256" key="8">
    <source>
        <dbReference type="HAMAP-Rule" id="MF_00277"/>
    </source>
</evidence>
<dbReference type="GO" id="GO:0008081">
    <property type="term" value="F:phosphoric diester hydrolase activity"/>
    <property type="evidence" value="ECO:0007669"/>
    <property type="project" value="UniProtKB-UniRule"/>
</dbReference>
<dbReference type="EC" id="3.1.4.-" evidence="8"/>
<protein>
    <recommendedName>
        <fullName evidence="8">Bifunctional uridylyltransferase/uridylyl-removing enzyme</fullName>
        <shortName evidence="8">UTase/UR</shortName>
    </recommendedName>
    <alternativeName>
        <fullName evidence="8">Bifunctional [protein-PII] modification enzyme</fullName>
    </alternativeName>
    <alternativeName>
        <fullName evidence="8">Bifunctional nitrogen sensor protein</fullName>
    </alternativeName>
    <domain>
        <recommendedName>
            <fullName evidence="8">[Protein-PII] uridylyltransferase</fullName>
            <shortName evidence="8">PII uridylyltransferase</shortName>
            <shortName evidence="8">UTase</shortName>
            <ecNumber evidence="8">2.7.7.59</ecNumber>
        </recommendedName>
    </domain>
    <domain>
        <recommendedName>
            <fullName evidence="8">[Protein-PII]-UMP uridylyl-removing enzyme</fullName>
            <shortName evidence="8">UR</shortName>
            <ecNumber evidence="8">3.1.4.-</ecNumber>
        </recommendedName>
    </domain>
</protein>
<comment type="catalytic activity">
    <reaction evidence="7">
        <text>guanosine 3',5'-bis(diphosphate) + H2O = GDP + diphosphate + H(+)</text>
        <dbReference type="Rhea" id="RHEA:14253"/>
        <dbReference type="ChEBI" id="CHEBI:15377"/>
        <dbReference type="ChEBI" id="CHEBI:15378"/>
        <dbReference type="ChEBI" id="CHEBI:33019"/>
        <dbReference type="ChEBI" id="CHEBI:58189"/>
        <dbReference type="ChEBI" id="CHEBI:77828"/>
        <dbReference type="EC" id="3.1.7.2"/>
    </reaction>
</comment>
<evidence type="ECO:0000256" key="1">
    <source>
        <dbReference type="ARBA" id="ARBA00022679"/>
    </source>
</evidence>